<keyword evidence="1" id="KW-0472">Membrane</keyword>
<keyword evidence="1" id="KW-0812">Transmembrane</keyword>
<dbReference type="AlphaFoldDB" id="A0A2S7UUI6"/>
<accession>A0A2S7UUI6</accession>
<organism evidence="2 3">
    <name type="scientific">Psychrosphaera saromensis</name>
    <dbReference type="NCBI Taxonomy" id="716813"/>
    <lineage>
        <taxon>Bacteria</taxon>
        <taxon>Pseudomonadati</taxon>
        <taxon>Pseudomonadota</taxon>
        <taxon>Gammaproteobacteria</taxon>
        <taxon>Alteromonadales</taxon>
        <taxon>Pseudoalteromonadaceae</taxon>
        <taxon>Psychrosphaera</taxon>
    </lineage>
</organism>
<feature type="transmembrane region" description="Helical" evidence="1">
    <location>
        <begin position="61"/>
        <end position="81"/>
    </location>
</feature>
<reference evidence="2 3" key="1">
    <citation type="submission" date="2016-12" db="EMBL/GenBank/DDBJ databases">
        <title>Diversity of luminous bacteria.</title>
        <authorList>
            <person name="Yoshizawa S."/>
            <person name="Kogure K."/>
        </authorList>
    </citation>
    <scope>NUCLEOTIDE SEQUENCE [LARGE SCALE GENOMIC DNA]</scope>
    <source>
        <strain evidence="2 3">SA4-48</strain>
    </source>
</reference>
<evidence type="ECO:0000256" key="1">
    <source>
        <dbReference type="SAM" id="Phobius"/>
    </source>
</evidence>
<keyword evidence="1" id="KW-1133">Transmembrane helix</keyword>
<sequence length="89" mass="9915">MNLEQQKVTDRLKVIEKKMMYLGLYNAPAMIVIAIGLFSKFGASPEALHPLLADVSLVNKALFVAVPWALFITFRSIVLALEVNKLKRG</sequence>
<comment type="caution">
    <text evidence="2">The sequence shown here is derived from an EMBL/GenBank/DDBJ whole genome shotgun (WGS) entry which is preliminary data.</text>
</comment>
<dbReference type="RefSeq" id="WP_105052105.1">
    <property type="nucleotide sequence ID" value="NZ_BMYG01000002.1"/>
</dbReference>
<dbReference type="OrthoDB" id="6401613at2"/>
<gene>
    <name evidence="2" type="ORF">BTO11_08020</name>
</gene>
<dbReference type="EMBL" id="MSCH01000003">
    <property type="protein sequence ID" value="PQJ53617.1"/>
    <property type="molecule type" value="Genomic_DNA"/>
</dbReference>
<name>A0A2S7UUI6_9GAMM</name>
<proteinExistence type="predicted"/>
<feature type="transmembrane region" description="Helical" evidence="1">
    <location>
        <begin position="21"/>
        <end position="41"/>
    </location>
</feature>
<evidence type="ECO:0000313" key="3">
    <source>
        <dbReference type="Proteomes" id="UP000239007"/>
    </source>
</evidence>
<evidence type="ECO:0000313" key="2">
    <source>
        <dbReference type="EMBL" id="PQJ53617.1"/>
    </source>
</evidence>
<dbReference type="Proteomes" id="UP000239007">
    <property type="component" value="Unassembled WGS sequence"/>
</dbReference>
<protein>
    <submittedName>
        <fullName evidence="2">Uncharacterized protein</fullName>
    </submittedName>
</protein>
<keyword evidence="3" id="KW-1185">Reference proteome</keyword>